<dbReference type="RefSeq" id="WP_145207088.1">
    <property type="nucleotide sequence ID" value="NZ_CP036432.1"/>
</dbReference>
<dbReference type="EMBL" id="CP036432">
    <property type="protein sequence ID" value="QDV81256.1"/>
    <property type="molecule type" value="Genomic_DNA"/>
</dbReference>
<evidence type="ECO:0000313" key="5">
    <source>
        <dbReference type="Proteomes" id="UP000318081"/>
    </source>
</evidence>
<name>A0ABX5XKU0_9BACT</name>
<dbReference type="PANTHER" id="PTHR36449:SF1">
    <property type="entry name" value="ACETYLTRANSFERASE"/>
    <property type="match status" value="1"/>
</dbReference>
<proteinExistence type="predicted"/>
<protein>
    <recommendedName>
        <fullName evidence="6">N-acetyltransferase domain-containing protein</fullName>
    </recommendedName>
</protein>
<keyword evidence="2" id="KW-0808">Transferase</keyword>
<dbReference type="PANTHER" id="PTHR36449">
    <property type="entry name" value="ACETYLTRANSFERASE-RELATED"/>
    <property type="match status" value="1"/>
</dbReference>
<evidence type="ECO:0000256" key="3">
    <source>
        <dbReference type="ARBA" id="ARBA00023315"/>
    </source>
</evidence>
<keyword evidence="1" id="KW-1277">Toxin-antitoxin system</keyword>
<evidence type="ECO:0008006" key="6">
    <source>
        <dbReference type="Google" id="ProtNLM"/>
    </source>
</evidence>
<evidence type="ECO:0000256" key="2">
    <source>
        <dbReference type="ARBA" id="ARBA00022679"/>
    </source>
</evidence>
<keyword evidence="5" id="KW-1185">Reference proteome</keyword>
<dbReference type="InterPro" id="IPR016181">
    <property type="entry name" value="Acyl_CoA_acyltransferase"/>
</dbReference>
<reference evidence="4 5" key="1">
    <citation type="submission" date="2019-02" db="EMBL/GenBank/DDBJ databases">
        <title>Deep-cultivation of Planctomycetes and their phenomic and genomic characterization uncovers novel biology.</title>
        <authorList>
            <person name="Wiegand S."/>
            <person name="Jogler M."/>
            <person name="Boedeker C."/>
            <person name="Pinto D."/>
            <person name="Vollmers J."/>
            <person name="Rivas-Marin E."/>
            <person name="Kohn T."/>
            <person name="Peeters S.H."/>
            <person name="Heuer A."/>
            <person name="Rast P."/>
            <person name="Oberbeckmann S."/>
            <person name="Bunk B."/>
            <person name="Jeske O."/>
            <person name="Meyerdierks A."/>
            <person name="Storesund J.E."/>
            <person name="Kallscheuer N."/>
            <person name="Luecker S."/>
            <person name="Lage O.M."/>
            <person name="Pohl T."/>
            <person name="Merkel B.J."/>
            <person name="Hornburger P."/>
            <person name="Mueller R.-W."/>
            <person name="Bruemmer F."/>
            <person name="Labrenz M."/>
            <person name="Spormann A.M."/>
            <person name="Op den Camp H."/>
            <person name="Overmann J."/>
            <person name="Amann R."/>
            <person name="Jetten M.S.M."/>
            <person name="Mascher T."/>
            <person name="Medema M.H."/>
            <person name="Devos D.P."/>
            <person name="Kaster A.-K."/>
            <person name="Ovreas L."/>
            <person name="Rohde M."/>
            <person name="Galperin M.Y."/>
            <person name="Jogler C."/>
        </authorList>
    </citation>
    <scope>NUCLEOTIDE SEQUENCE [LARGE SCALE GENOMIC DNA]</scope>
    <source>
        <strain evidence="4 5">TBK1r</strain>
    </source>
</reference>
<evidence type="ECO:0000313" key="4">
    <source>
        <dbReference type="EMBL" id="QDV81256.1"/>
    </source>
</evidence>
<dbReference type="SUPFAM" id="SSF55729">
    <property type="entry name" value="Acyl-CoA N-acyltransferases (Nat)"/>
    <property type="match status" value="1"/>
</dbReference>
<organism evidence="4 5">
    <name type="scientific">Stieleria magnilauensis</name>
    <dbReference type="NCBI Taxonomy" id="2527963"/>
    <lineage>
        <taxon>Bacteria</taxon>
        <taxon>Pseudomonadati</taxon>
        <taxon>Planctomycetota</taxon>
        <taxon>Planctomycetia</taxon>
        <taxon>Pirellulales</taxon>
        <taxon>Pirellulaceae</taxon>
        <taxon>Stieleria</taxon>
    </lineage>
</organism>
<dbReference type="Gene3D" id="3.40.630.30">
    <property type="match status" value="1"/>
</dbReference>
<gene>
    <name evidence="4" type="ORF">TBK1r_01710</name>
</gene>
<accession>A0ABX5XKU0</accession>
<keyword evidence="3" id="KW-0012">Acyltransferase</keyword>
<sequence length="167" mass="17900">MPFRIEKLAKHDRSEFDCGTEALNRYLQRQAGQDQRKRYAVCFVAVDDDSEAVSGFYTLSSGSLDLDRLPTSLSQKLPRYQVVPVVVMGRLAVAKSAQGVGLAQALLFDATKKVATLNVGAFALLVVDGGHALNHYGGVADSGRHSSMTVLSGDTSAGVAKILEELE</sequence>
<dbReference type="Proteomes" id="UP000318081">
    <property type="component" value="Chromosome"/>
</dbReference>
<evidence type="ECO:0000256" key="1">
    <source>
        <dbReference type="ARBA" id="ARBA00022649"/>
    </source>
</evidence>